<dbReference type="PANTHER" id="PTHR36799:SF2">
    <property type="entry name" value="PROTEIN CHLORORESPIRATORY REDUCTION 42, CHLOROPLASTIC"/>
    <property type="match status" value="1"/>
</dbReference>
<dbReference type="Pfam" id="PF11347">
    <property type="entry name" value="CRR42-like"/>
    <property type="match status" value="1"/>
</dbReference>
<reference evidence="1" key="3">
    <citation type="submission" date="2020-02" db="EMBL/GenBank/DDBJ databases">
        <authorList>
            <person name="Sarangi A.N."/>
            <person name="Ghosh S."/>
            <person name="Mukherjee M."/>
            <person name="Tripathy S."/>
        </authorList>
    </citation>
    <scope>NUCLEOTIDE SEQUENCE</scope>
    <source>
        <strain evidence="1">BDU141951</strain>
    </source>
</reference>
<dbReference type="NCBIfam" id="NF045913">
    <property type="entry name" value="RegSipA"/>
    <property type="match status" value="1"/>
</dbReference>
<organism evidence="1">
    <name type="scientific">Lyngbya confervoides BDU141951</name>
    <dbReference type="NCBI Taxonomy" id="1574623"/>
    <lineage>
        <taxon>Bacteria</taxon>
        <taxon>Bacillati</taxon>
        <taxon>Cyanobacteriota</taxon>
        <taxon>Cyanophyceae</taxon>
        <taxon>Oscillatoriophycideae</taxon>
        <taxon>Oscillatoriales</taxon>
        <taxon>Microcoleaceae</taxon>
        <taxon>Lyngbya</taxon>
    </lineage>
</organism>
<protein>
    <submittedName>
        <fullName evidence="1">DUF3148 domain-containing protein</fullName>
    </submittedName>
</protein>
<reference evidence="1" key="2">
    <citation type="journal article" date="2015" name="Genome Announc.">
        <title>Draft Genome Sequence of Filamentous Marine Cyanobacterium Lyngbya confervoides Strain BDU141951.</title>
        <authorList>
            <person name="Chandrababunaidu M.M."/>
            <person name="Sen D."/>
            <person name="Tripathy S."/>
        </authorList>
    </citation>
    <scope>NUCLEOTIDE SEQUENCE</scope>
    <source>
        <strain evidence="1">BDU141951</strain>
    </source>
</reference>
<proteinExistence type="predicted"/>
<gene>
    <name evidence="1" type="ORF">QQ91_006575</name>
</gene>
<dbReference type="EMBL" id="JTHE02000003">
    <property type="protein sequence ID" value="NEV66778.1"/>
    <property type="molecule type" value="Genomic_DNA"/>
</dbReference>
<name>A0A0C1Y1H2_9CYAN</name>
<dbReference type="AlphaFoldDB" id="A0A0C1Y1H2"/>
<dbReference type="InterPro" id="IPR021495">
    <property type="entry name" value="CRR42-like"/>
</dbReference>
<dbReference type="PANTHER" id="PTHR36799">
    <property type="match status" value="1"/>
</dbReference>
<evidence type="ECO:0000313" key="1">
    <source>
        <dbReference type="EMBL" id="NEV66778.1"/>
    </source>
</evidence>
<sequence>MSESFIIGDRVYLATAPPYLKTADTMPMLRPGDTVPVGTQGVILQQKPGDYWAVKFEQGAFLVDTSYLKKVVYESKPAAEE</sequence>
<reference evidence="1" key="1">
    <citation type="submission" date="2014-11" db="EMBL/GenBank/DDBJ databases">
        <authorList>
            <person name="Malar M.C."/>
            <person name="Sen D."/>
            <person name="Tripathy S."/>
        </authorList>
    </citation>
    <scope>NUCLEOTIDE SEQUENCE</scope>
    <source>
        <strain evidence="1">BDU141951</strain>
    </source>
</reference>
<accession>A0A0C1Y1H2</accession>
<comment type="caution">
    <text evidence="1">The sequence shown here is derived from an EMBL/GenBank/DDBJ whole genome shotgun (WGS) entry which is preliminary data.</text>
</comment>